<dbReference type="EMBL" id="AHEZ01000029">
    <property type="protein sequence ID" value="EOP73911.1"/>
    <property type="molecule type" value="Genomic_DNA"/>
</dbReference>
<organism evidence="1 2">
    <name type="scientific">Bacillus cereus VD118</name>
    <dbReference type="NCBI Taxonomy" id="1053231"/>
    <lineage>
        <taxon>Bacteria</taxon>
        <taxon>Bacillati</taxon>
        <taxon>Bacillota</taxon>
        <taxon>Bacilli</taxon>
        <taxon>Bacillales</taxon>
        <taxon>Bacillaceae</taxon>
        <taxon>Bacillus</taxon>
        <taxon>Bacillus cereus group</taxon>
    </lineage>
</organism>
<reference evidence="1 2" key="1">
    <citation type="submission" date="2012-12" db="EMBL/GenBank/DDBJ databases">
        <title>The Genome Sequence of Bacillus cereus VD118.</title>
        <authorList>
            <consortium name="The Broad Institute Genome Sequencing Platform"/>
            <consortium name="The Broad Institute Genome Sequencing Center for Infectious Disease"/>
            <person name="Feldgarden M."/>
            <person name="Van der Auwera G.A."/>
            <person name="Mahillon J."/>
            <person name="Duprez V."/>
            <person name="Timmery S."/>
            <person name="Mattelet C."/>
            <person name="Dierick K."/>
            <person name="Sun M."/>
            <person name="Yu Z."/>
            <person name="Zhu L."/>
            <person name="Hu X."/>
            <person name="Shank E.B."/>
            <person name="Swiecicka I."/>
            <person name="Hansen B.M."/>
            <person name="Andrup L."/>
            <person name="Walker B."/>
            <person name="Young S.K."/>
            <person name="Zeng Q."/>
            <person name="Gargeya S."/>
            <person name="Fitzgerald M."/>
            <person name="Haas B."/>
            <person name="Abouelleil A."/>
            <person name="Alvarado L."/>
            <person name="Arachchi H.M."/>
            <person name="Berlin A.M."/>
            <person name="Chapman S.B."/>
            <person name="Dewar J."/>
            <person name="Goldberg J."/>
            <person name="Griggs A."/>
            <person name="Gujja S."/>
            <person name="Hansen M."/>
            <person name="Howarth C."/>
            <person name="Imamovic A."/>
            <person name="Larimer J."/>
            <person name="McCowan C."/>
            <person name="Murphy C."/>
            <person name="Neiman D."/>
            <person name="Pearson M."/>
            <person name="Priest M."/>
            <person name="Roberts A."/>
            <person name="Saif S."/>
            <person name="Shea T."/>
            <person name="Sisk P."/>
            <person name="Sykes S."/>
            <person name="Wortman J."/>
            <person name="Nusbaum C."/>
            <person name="Birren B."/>
        </authorList>
    </citation>
    <scope>NUCLEOTIDE SEQUENCE [LARGE SCALE GENOMIC DNA]</scope>
    <source>
        <strain evidence="1 2">VD118</strain>
    </source>
</reference>
<accession>R8QS29</accession>
<sequence>MFDFLPIKCACAQYVLSIGNKTFIMTQKGILEGGLESTHTDLNLLLERQATPLKQALIHLLANTK</sequence>
<dbReference type="PATRIC" id="fig|1053231.3.peg.1039"/>
<protein>
    <submittedName>
        <fullName evidence="1">Uncharacterized protein</fullName>
    </submittedName>
</protein>
<proteinExistence type="predicted"/>
<dbReference type="HOGENOM" id="CLU_2840355_0_0_9"/>
<dbReference type="Proteomes" id="UP000014019">
    <property type="component" value="Unassembled WGS sequence"/>
</dbReference>
<evidence type="ECO:0000313" key="1">
    <source>
        <dbReference type="EMBL" id="EOP73911.1"/>
    </source>
</evidence>
<name>R8QS29_BACCE</name>
<comment type="caution">
    <text evidence="1">The sequence shown here is derived from an EMBL/GenBank/DDBJ whole genome shotgun (WGS) entry which is preliminary data.</text>
</comment>
<gene>
    <name evidence="1" type="ORF">IIQ_05160</name>
</gene>
<evidence type="ECO:0000313" key="2">
    <source>
        <dbReference type="Proteomes" id="UP000014019"/>
    </source>
</evidence>
<dbReference type="AlphaFoldDB" id="R8QS29"/>